<dbReference type="GO" id="GO:0052689">
    <property type="term" value="F:carboxylic ester hydrolase activity"/>
    <property type="evidence" value="ECO:0007669"/>
    <property type="project" value="InterPro"/>
</dbReference>
<comment type="caution">
    <text evidence="4">The sequence shown here is derived from an EMBL/GenBank/DDBJ whole genome shotgun (WGS) entry which is preliminary data.</text>
</comment>
<accession>A0A0R2F4A2</accession>
<dbReference type="RefSeq" id="WP_057152164.1">
    <property type="nucleotide sequence ID" value="NZ_AYZM01000134.1"/>
</dbReference>
<dbReference type="PIRSF" id="PIRSF017388">
    <property type="entry name" value="Esterase_lipase"/>
    <property type="match status" value="1"/>
</dbReference>
<gene>
    <name evidence="4" type="ORF">FD14_GL001647</name>
</gene>
<dbReference type="OrthoDB" id="9800213at2"/>
<dbReference type="Gene3D" id="3.40.50.1820">
    <property type="entry name" value="alpha/beta hydrolase"/>
    <property type="match status" value="1"/>
</dbReference>
<evidence type="ECO:0000313" key="5">
    <source>
        <dbReference type="Proteomes" id="UP000051442"/>
    </source>
</evidence>
<proteinExistence type="predicted"/>
<dbReference type="PANTHER" id="PTHR22946">
    <property type="entry name" value="DIENELACTONE HYDROLASE DOMAIN-CONTAINING PROTEIN-RELATED"/>
    <property type="match status" value="1"/>
</dbReference>
<dbReference type="InterPro" id="IPR050261">
    <property type="entry name" value="FrsA_esterase"/>
</dbReference>
<evidence type="ECO:0000256" key="1">
    <source>
        <dbReference type="ARBA" id="ARBA00022801"/>
    </source>
</evidence>
<dbReference type="InterPro" id="IPR029058">
    <property type="entry name" value="AB_hydrolase_fold"/>
</dbReference>
<dbReference type="InterPro" id="IPR012354">
    <property type="entry name" value="Esterase_lipase"/>
</dbReference>
<evidence type="ECO:0000256" key="2">
    <source>
        <dbReference type="PIRSR" id="PIRSR017388-1"/>
    </source>
</evidence>
<protein>
    <submittedName>
        <fullName evidence="4">Esterase lipase</fullName>
    </submittedName>
</protein>
<dbReference type="Pfam" id="PF12146">
    <property type="entry name" value="Hydrolase_4"/>
    <property type="match status" value="1"/>
</dbReference>
<dbReference type="EMBL" id="AYZM01000134">
    <property type="protein sequence ID" value="KRN20010.1"/>
    <property type="molecule type" value="Genomic_DNA"/>
</dbReference>
<dbReference type="STRING" id="1423804.FD14_GL001647"/>
<dbReference type="InterPro" id="IPR022742">
    <property type="entry name" value="Hydrolase_4"/>
</dbReference>
<evidence type="ECO:0000259" key="3">
    <source>
        <dbReference type="Pfam" id="PF12146"/>
    </source>
</evidence>
<feature type="active site" description="Nucleophile" evidence="2">
    <location>
        <position position="93"/>
    </location>
</feature>
<feature type="active site" description="Charge relay system" evidence="2">
    <location>
        <position position="224"/>
    </location>
</feature>
<organism evidence="4 5">
    <name type="scientific">Secundilactobacillus similis DSM 23365 = JCM 2765</name>
    <dbReference type="NCBI Taxonomy" id="1423804"/>
    <lineage>
        <taxon>Bacteria</taxon>
        <taxon>Bacillati</taxon>
        <taxon>Bacillota</taxon>
        <taxon>Bacilli</taxon>
        <taxon>Lactobacillales</taxon>
        <taxon>Lactobacillaceae</taxon>
        <taxon>Secundilactobacillus</taxon>
    </lineage>
</organism>
<feature type="domain" description="Serine aminopeptidase S33" evidence="3">
    <location>
        <begin position="13"/>
        <end position="227"/>
    </location>
</feature>
<feature type="active site" description="Charge relay system" evidence="2">
    <location>
        <position position="193"/>
    </location>
</feature>
<keyword evidence="1" id="KW-0378">Hydrolase</keyword>
<dbReference type="Proteomes" id="UP000051442">
    <property type="component" value="Unassembled WGS sequence"/>
</dbReference>
<dbReference type="SUPFAM" id="SSF53474">
    <property type="entry name" value="alpha/beta-Hydrolases"/>
    <property type="match status" value="1"/>
</dbReference>
<evidence type="ECO:0000313" key="4">
    <source>
        <dbReference type="EMBL" id="KRN20010.1"/>
    </source>
</evidence>
<reference evidence="4 5" key="1">
    <citation type="journal article" date="2015" name="Genome Announc.">
        <title>Expanding the biotechnology potential of lactobacilli through comparative genomics of 213 strains and associated genera.</title>
        <authorList>
            <person name="Sun Z."/>
            <person name="Harris H.M."/>
            <person name="McCann A."/>
            <person name="Guo C."/>
            <person name="Argimon S."/>
            <person name="Zhang W."/>
            <person name="Yang X."/>
            <person name="Jeffery I.B."/>
            <person name="Cooney J.C."/>
            <person name="Kagawa T.F."/>
            <person name="Liu W."/>
            <person name="Song Y."/>
            <person name="Salvetti E."/>
            <person name="Wrobel A."/>
            <person name="Rasinkangas P."/>
            <person name="Parkhill J."/>
            <person name="Rea M.C."/>
            <person name="O'Sullivan O."/>
            <person name="Ritari J."/>
            <person name="Douillard F.P."/>
            <person name="Paul Ross R."/>
            <person name="Yang R."/>
            <person name="Briner A.E."/>
            <person name="Felis G.E."/>
            <person name="de Vos W.M."/>
            <person name="Barrangou R."/>
            <person name="Klaenhammer T.R."/>
            <person name="Caufield P.W."/>
            <person name="Cui Y."/>
            <person name="Zhang H."/>
            <person name="O'Toole P.W."/>
        </authorList>
    </citation>
    <scope>NUCLEOTIDE SEQUENCE [LARGE SCALE GENOMIC DNA]</scope>
    <source>
        <strain evidence="4 5">DSM 23365</strain>
    </source>
</reference>
<dbReference type="PANTHER" id="PTHR22946:SF9">
    <property type="entry name" value="POLYKETIDE TRANSFERASE AF380"/>
    <property type="match status" value="1"/>
</dbReference>
<sequence length="247" mass="26729">MAVAQPFYFEGGDAAVILLHTFSGTPTDVRVLGRTLQKANYTVLGPVFSGHGTPDPQQIFLRGNPELWWQDTVAAVQQLEDAGHHRIAVFGESLGGLFAMKALATLDDVVAGGTIDTPLFPVDKTNVAASFLQRSRVAYGKAGTPTDELETKMTYLTANIKAMLQSISDYTVPVKAALDSLTKPVFVAQGEADELLDPTLGRRLADDLKRTAPVTFKSYPDAPHVMTYSPQGRQLATDIIAFLQQHV</sequence>
<name>A0A0R2F4A2_9LACO</name>
<dbReference type="PATRIC" id="fig|1423804.4.peg.1776"/>
<keyword evidence="5" id="KW-1185">Reference proteome</keyword>
<dbReference type="AlphaFoldDB" id="A0A0R2F4A2"/>